<dbReference type="PANTHER" id="PTHR38166">
    <property type="entry name" value="C2H2-TYPE DOMAIN-CONTAINING PROTEIN-RELATED"/>
    <property type="match status" value="1"/>
</dbReference>
<reference evidence="2" key="1">
    <citation type="submission" date="2023-06" db="EMBL/GenBank/DDBJ databases">
        <title>Genome-scale phylogeny and comparative genomics of the fungal order Sordariales.</title>
        <authorList>
            <consortium name="Lawrence Berkeley National Laboratory"/>
            <person name="Hensen N."/>
            <person name="Bonometti L."/>
            <person name="Westerberg I."/>
            <person name="Brannstrom I.O."/>
            <person name="Guillou S."/>
            <person name="Cros-Aarteil S."/>
            <person name="Calhoun S."/>
            <person name="Haridas S."/>
            <person name="Kuo A."/>
            <person name="Mondo S."/>
            <person name="Pangilinan J."/>
            <person name="Riley R."/>
            <person name="Labutti K."/>
            <person name="Andreopoulos B."/>
            <person name="Lipzen A."/>
            <person name="Chen C."/>
            <person name="Yanf M."/>
            <person name="Daum C."/>
            <person name="Ng V."/>
            <person name="Clum A."/>
            <person name="Steindorff A."/>
            <person name="Ohm R."/>
            <person name="Martin F."/>
            <person name="Silar P."/>
            <person name="Natvig D."/>
            <person name="Lalanne C."/>
            <person name="Gautier V."/>
            <person name="Ament-Velasquez S.L."/>
            <person name="Kruys A."/>
            <person name="Hutchinson M.I."/>
            <person name="Powell A.J."/>
            <person name="Barry K."/>
            <person name="Miller A.N."/>
            <person name="Grigoriev I.V."/>
            <person name="Debuchy R."/>
            <person name="Gladieux P."/>
            <person name="Thoren M.H."/>
            <person name="Johannesson H."/>
        </authorList>
    </citation>
    <scope>NUCLEOTIDE SEQUENCE</scope>
    <source>
        <strain evidence="2">SMH4607-1</strain>
    </source>
</reference>
<proteinExistence type="predicted"/>
<feature type="region of interest" description="Disordered" evidence="1">
    <location>
        <begin position="122"/>
        <end position="145"/>
    </location>
</feature>
<feature type="compositionally biased region" description="Acidic residues" evidence="1">
    <location>
        <begin position="64"/>
        <end position="75"/>
    </location>
</feature>
<dbReference type="EMBL" id="JAUKUA010000003">
    <property type="protein sequence ID" value="KAK0719342.1"/>
    <property type="molecule type" value="Genomic_DNA"/>
</dbReference>
<evidence type="ECO:0000256" key="1">
    <source>
        <dbReference type="SAM" id="MobiDB-lite"/>
    </source>
</evidence>
<comment type="caution">
    <text evidence="2">The sequence shown here is derived from an EMBL/GenBank/DDBJ whole genome shotgun (WGS) entry which is preliminary data.</text>
</comment>
<keyword evidence="3" id="KW-1185">Reference proteome</keyword>
<accession>A0AA40AP21</accession>
<dbReference type="Proteomes" id="UP001172102">
    <property type="component" value="Unassembled WGS sequence"/>
</dbReference>
<sequence length="359" mass="40520">MLLAMDHPLLAASSGCNTKAVNVDAKSSSSYSAAFDECPCRPLNSGESGSYDTPSPSSQSELQVSDDDNDNDDDHDAWIFTDPTPEYPTLNPGHGLYEFVDELAKFGIAGAWLQHVQREHVPQRKRESDMGPSCQPAKRKRSSGTSDMIRNWKHVGTSAEPGGPVQGEPFQCPFFARNPTAHPRCLRHNLRRIIDVKRHIWASHRQPHHCPICHTIFETAREWNIHIRDGQCERSTAPEIEGASEDQLDELSWPPNPDQNADEQWFSVWNTVFPHIGRPLHPRLTDHSPFVQPIRLLRDYWEAQGREKIREFLDSKAKIGNEARRDKQSLQALHGSVLSAMIDQILTSFVEHSSADSEL</sequence>
<organism evidence="2 3">
    <name type="scientific">Lasiosphaeris hirsuta</name>
    <dbReference type="NCBI Taxonomy" id="260670"/>
    <lineage>
        <taxon>Eukaryota</taxon>
        <taxon>Fungi</taxon>
        <taxon>Dikarya</taxon>
        <taxon>Ascomycota</taxon>
        <taxon>Pezizomycotina</taxon>
        <taxon>Sordariomycetes</taxon>
        <taxon>Sordariomycetidae</taxon>
        <taxon>Sordariales</taxon>
        <taxon>Lasiosphaeriaceae</taxon>
        <taxon>Lasiosphaeris</taxon>
    </lineage>
</organism>
<dbReference type="PANTHER" id="PTHR38166:SF1">
    <property type="entry name" value="C2H2-TYPE DOMAIN-CONTAINING PROTEIN"/>
    <property type="match status" value="1"/>
</dbReference>
<evidence type="ECO:0000313" key="2">
    <source>
        <dbReference type="EMBL" id="KAK0719342.1"/>
    </source>
</evidence>
<protein>
    <recommendedName>
        <fullName evidence="4">C2H2-type domain-containing protein</fullName>
    </recommendedName>
</protein>
<feature type="compositionally biased region" description="Polar residues" evidence="1">
    <location>
        <begin position="45"/>
        <end position="63"/>
    </location>
</feature>
<gene>
    <name evidence="2" type="ORF">B0H67DRAFT_572946</name>
</gene>
<dbReference type="AlphaFoldDB" id="A0AA40AP21"/>
<name>A0AA40AP21_9PEZI</name>
<feature type="region of interest" description="Disordered" evidence="1">
    <location>
        <begin position="43"/>
        <end position="86"/>
    </location>
</feature>
<evidence type="ECO:0008006" key="4">
    <source>
        <dbReference type="Google" id="ProtNLM"/>
    </source>
</evidence>
<evidence type="ECO:0000313" key="3">
    <source>
        <dbReference type="Proteomes" id="UP001172102"/>
    </source>
</evidence>